<reference evidence="4" key="1">
    <citation type="journal article" date="2019" name="Int. J. Syst. Evol. Microbiol.">
        <title>The Global Catalogue of Microorganisms (GCM) 10K type strain sequencing project: providing services to taxonomists for standard genome sequencing and annotation.</title>
        <authorList>
            <consortium name="The Broad Institute Genomics Platform"/>
            <consortium name="The Broad Institute Genome Sequencing Center for Infectious Disease"/>
            <person name="Wu L."/>
            <person name="Ma J."/>
        </authorList>
    </citation>
    <scope>NUCLEOTIDE SEQUENCE [LARGE SCALE GENOMIC DNA]</scope>
    <source>
        <strain evidence="4">CGMCC 4.7204</strain>
    </source>
</reference>
<evidence type="ECO:0000259" key="2">
    <source>
        <dbReference type="Pfam" id="PF12647"/>
    </source>
</evidence>
<sequence length="158" mass="17136">MPRHTNRDRHRPQRRKTVRHSHDGHGDFRCVACRLDIPIHAPGTAHRNHCPTCLASLHVDRRIPGDRAAACRGRMEAVAMTARADGEWMLVHQCLACGELSVNRTAGDDNALALLRLAVRPLRDKALAGRALLTSEPGRPSARSAMASTVVPGVAAPA</sequence>
<protein>
    <submittedName>
        <fullName evidence="3">RNHCP domain-containing protein</fullName>
    </submittedName>
</protein>
<dbReference type="InterPro" id="IPR024439">
    <property type="entry name" value="RNHCP"/>
</dbReference>
<evidence type="ECO:0000313" key="4">
    <source>
        <dbReference type="Proteomes" id="UP001595767"/>
    </source>
</evidence>
<organism evidence="3 4">
    <name type="scientific">Nocardia rhizosphaerae</name>
    <dbReference type="NCBI Taxonomy" id="1691571"/>
    <lineage>
        <taxon>Bacteria</taxon>
        <taxon>Bacillati</taxon>
        <taxon>Actinomycetota</taxon>
        <taxon>Actinomycetes</taxon>
        <taxon>Mycobacteriales</taxon>
        <taxon>Nocardiaceae</taxon>
        <taxon>Nocardia</taxon>
    </lineage>
</organism>
<proteinExistence type="predicted"/>
<evidence type="ECO:0000313" key="3">
    <source>
        <dbReference type="EMBL" id="MFC4125774.1"/>
    </source>
</evidence>
<dbReference type="Pfam" id="PF12647">
    <property type="entry name" value="RNHCP"/>
    <property type="match status" value="1"/>
</dbReference>
<feature type="compositionally biased region" description="Basic residues" evidence="1">
    <location>
        <begin position="1"/>
        <end position="19"/>
    </location>
</feature>
<dbReference type="RefSeq" id="WP_378550756.1">
    <property type="nucleotide sequence ID" value="NZ_JBHSBA010000005.1"/>
</dbReference>
<name>A0ABV8L6A7_9NOCA</name>
<keyword evidence="4" id="KW-1185">Reference proteome</keyword>
<comment type="caution">
    <text evidence="3">The sequence shown here is derived from an EMBL/GenBank/DDBJ whole genome shotgun (WGS) entry which is preliminary data.</text>
</comment>
<dbReference type="EMBL" id="JBHSBA010000005">
    <property type="protein sequence ID" value="MFC4125774.1"/>
    <property type="molecule type" value="Genomic_DNA"/>
</dbReference>
<feature type="region of interest" description="Disordered" evidence="1">
    <location>
        <begin position="1"/>
        <end position="23"/>
    </location>
</feature>
<gene>
    <name evidence="3" type="ORF">ACFOW8_12610</name>
</gene>
<dbReference type="Proteomes" id="UP001595767">
    <property type="component" value="Unassembled WGS sequence"/>
</dbReference>
<feature type="domain" description="RNHCP" evidence="2">
    <location>
        <begin position="27"/>
        <end position="115"/>
    </location>
</feature>
<evidence type="ECO:0000256" key="1">
    <source>
        <dbReference type="SAM" id="MobiDB-lite"/>
    </source>
</evidence>
<feature type="region of interest" description="Disordered" evidence="1">
    <location>
        <begin position="135"/>
        <end position="158"/>
    </location>
</feature>
<accession>A0ABV8L6A7</accession>